<evidence type="ECO:0008006" key="10">
    <source>
        <dbReference type="Google" id="ProtNLM"/>
    </source>
</evidence>
<dbReference type="EMBL" id="CM010633">
    <property type="protein sequence ID" value="RID60359.1"/>
    <property type="molecule type" value="Genomic_DNA"/>
</dbReference>
<dbReference type="GO" id="GO:0016020">
    <property type="term" value="C:membrane"/>
    <property type="evidence" value="ECO:0007669"/>
    <property type="project" value="UniProtKB-SubCell"/>
</dbReference>
<keyword evidence="5" id="KW-0446">Lipid-binding</keyword>
<evidence type="ECO:0000313" key="8">
    <source>
        <dbReference type="EMBL" id="RID60359.1"/>
    </source>
</evidence>
<feature type="chain" id="PRO_5017477043" description="C2 NT-type domain-containing protein" evidence="7">
    <location>
        <begin position="22"/>
        <end position="118"/>
    </location>
</feature>
<dbReference type="SUPFAM" id="SSF49562">
    <property type="entry name" value="C2 domain (Calcium/lipid-binding domain, CaLB)"/>
    <property type="match status" value="1"/>
</dbReference>
<keyword evidence="7" id="KW-0732">Signal</keyword>
<evidence type="ECO:0000313" key="9">
    <source>
        <dbReference type="Proteomes" id="UP000264353"/>
    </source>
</evidence>
<keyword evidence="6" id="KW-0472">Membrane</keyword>
<dbReference type="GO" id="GO:0005096">
    <property type="term" value="F:GTPase activator activity"/>
    <property type="evidence" value="ECO:0007669"/>
    <property type="project" value="UniProtKB-KW"/>
</dbReference>
<evidence type="ECO:0000256" key="2">
    <source>
        <dbReference type="ARBA" id="ARBA00022468"/>
    </source>
</evidence>
<evidence type="ECO:0000256" key="3">
    <source>
        <dbReference type="ARBA" id="ARBA00022723"/>
    </source>
</evidence>
<dbReference type="InterPro" id="IPR044562">
    <property type="entry name" value="CAR1-11"/>
</dbReference>
<dbReference type="Proteomes" id="UP000264353">
    <property type="component" value="Chromosome A6"/>
</dbReference>
<dbReference type="GO" id="GO:0046872">
    <property type="term" value="F:metal ion binding"/>
    <property type="evidence" value="ECO:0007669"/>
    <property type="project" value="UniProtKB-KW"/>
</dbReference>
<organism evidence="8 9">
    <name type="scientific">Brassica campestris</name>
    <name type="common">Field mustard</name>
    <dbReference type="NCBI Taxonomy" id="3711"/>
    <lineage>
        <taxon>Eukaryota</taxon>
        <taxon>Viridiplantae</taxon>
        <taxon>Streptophyta</taxon>
        <taxon>Embryophyta</taxon>
        <taxon>Tracheophyta</taxon>
        <taxon>Spermatophyta</taxon>
        <taxon>Magnoliopsida</taxon>
        <taxon>eudicotyledons</taxon>
        <taxon>Gunneridae</taxon>
        <taxon>Pentapetalae</taxon>
        <taxon>rosids</taxon>
        <taxon>malvids</taxon>
        <taxon>Brassicales</taxon>
        <taxon>Brassicaceae</taxon>
        <taxon>Brassiceae</taxon>
        <taxon>Brassica</taxon>
    </lineage>
</organism>
<feature type="signal peptide" evidence="7">
    <location>
        <begin position="1"/>
        <end position="21"/>
    </location>
</feature>
<dbReference type="PANTHER" id="PTHR45933:SF6">
    <property type="entry name" value="PROTEIN C2-DOMAIN ABA-RELATED 11"/>
    <property type="match status" value="1"/>
</dbReference>
<evidence type="ECO:0000256" key="4">
    <source>
        <dbReference type="ARBA" id="ARBA00022837"/>
    </source>
</evidence>
<sequence length="118" mass="13537">MLFHLHYYLVIVVRMLRLLMWQEVFDKDRFKADDKMGHATLSLQPLISVARLRHIVRVSSGETTLRKVLPDSDNCVSRESTISCIDGEVVQSVWLKLCAVESGEIELKIKLIDRPGTK</sequence>
<dbReference type="GO" id="GO:0008289">
    <property type="term" value="F:lipid binding"/>
    <property type="evidence" value="ECO:0007669"/>
    <property type="project" value="UniProtKB-KW"/>
</dbReference>
<accession>A0A397Z3T0</accession>
<comment type="subcellular location">
    <subcellularLocation>
        <location evidence="1">Membrane</location>
    </subcellularLocation>
</comment>
<evidence type="ECO:0000256" key="6">
    <source>
        <dbReference type="ARBA" id="ARBA00023136"/>
    </source>
</evidence>
<dbReference type="InterPro" id="IPR035892">
    <property type="entry name" value="C2_domain_sf"/>
</dbReference>
<name>A0A397Z3T0_BRACM</name>
<reference evidence="8 9" key="1">
    <citation type="submission" date="2018-06" db="EMBL/GenBank/DDBJ databases">
        <title>WGS assembly of Brassica rapa FPsc.</title>
        <authorList>
            <person name="Bowman J."/>
            <person name="Kohchi T."/>
            <person name="Yamato K."/>
            <person name="Jenkins J."/>
            <person name="Shu S."/>
            <person name="Ishizaki K."/>
            <person name="Yamaoka S."/>
            <person name="Nishihama R."/>
            <person name="Nakamura Y."/>
            <person name="Berger F."/>
            <person name="Adam C."/>
            <person name="Aki S."/>
            <person name="Althoff F."/>
            <person name="Araki T."/>
            <person name="Arteaga-Vazquez M."/>
            <person name="Balasubrmanian S."/>
            <person name="Bauer D."/>
            <person name="Boehm C."/>
            <person name="Briginshaw L."/>
            <person name="Caballero-Perez J."/>
            <person name="Catarino B."/>
            <person name="Chen F."/>
            <person name="Chiyoda S."/>
            <person name="Chovatia M."/>
            <person name="Davies K."/>
            <person name="Delmans M."/>
            <person name="Demura T."/>
            <person name="Dierschke T."/>
            <person name="Dolan L."/>
            <person name="Dorantes-Acosta A."/>
            <person name="Eklund D."/>
            <person name="Florent S."/>
            <person name="Flores-Sandoval E."/>
            <person name="Fujiyama A."/>
            <person name="Fukuzawa H."/>
            <person name="Galik B."/>
            <person name="Grimanelli D."/>
            <person name="Grimwood J."/>
            <person name="Grossniklaus U."/>
            <person name="Hamada T."/>
            <person name="Haseloff J."/>
            <person name="Hetherington A."/>
            <person name="Higo A."/>
            <person name="Hirakawa Y."/>
            <person name="Hundley H."/>
            <person name="Ikeda Y."/>
            <person name="Inoue K."/>
            <person name="Inoue S."/>
            <person name="Ishida S."/>
            <person name="Jia Q."/>
            <person name="Kakita M."/>
            <person name="Kanazawa T."/>
            <person name="Kawai Y."/>
            <person name="Kawashima T."/>
            <person name="Kennedy M."/>
            <person name="Kinose K."/>
            <person name="Kinoshita T."/>
            <person name="Kohara Y."/>
            <person name="Koide E."/>
            <person name="Komatsu K."/>
            <person name="Kopischke S."/>
            <person name="Kubo M."/>
            <person name="Kyozuka J."/>
            <person name="Lagercrantz U."/>
            <person name="Lin S."/>
            <person name="Lindquist E."/>
            <person name="Lipzen A."/>
            <person name="Lu C."/>
            <person name="Luna E."/>
            <person name="Martienssen R."/>
            <person name="Minamino N."/>
            <person name="Mizutani M."/>
            <person name="Mizutani M."/>
            <person name="Mochizuki N."/>
            <person name="Monte I."/>
            <person name="Mosher R."/>
            <person name="Nagasaki H."/>
            <person name="Nakagami H."/>
            <person name="Naramoto S."/>
            <person name="Nishitani K."/>
            <person name="Ohtani M."/>
            <person name="Okamoto T."/>
            <person name="Okumura M."/>
            <person name="Phillips J."/>
            <person name="Pollak B."/>
            <person name="Reinders A."/>
            <person name="Roevekamp M."/>
            <person name="Sano R."/>
            <person name="Sawa S."/>
            <person name="Schmid M."/>
            <person name="Shirakawa M."/>
            <person name="Solano R."/>
            <person name="Spunde A."/>
            <person name="Suetsugu N."/>
            <person name="Sugano S."/>
            <person name="Sugiyama A."/>
            <person name="Sun R."/>
            <person name="Suzuki Y."/>
            <person name="Takenaka M."/>
            <person name="Takezawa D."/>
            <person name="Tomogane H."/>
            <person name="Tsuzuki M."/>
            <person name="Ueda T."/>
            <person name="Umeda M."/>
            <person name="Ward J."/>
            <person name="Watanabe Y."/>
            <person name="Yazaki K."/>
            <person name="Yokoyama R."/>
            <person name="Yoshitake Y."/>
            <person name="Yotsui I."/>
            <person name="Zachgo S."/>
            <person name="Schmutz J."/>
        </authorList>
    </citation>
    <scope>NUCLEOTIDE SEQUENCE [LARGE SCALE GENOMIC DNA]</scope>
    <source>
        <strain evidence="9">cv. B-3</strain>
    </source>
</reference>
<evidence type="ECO:0000256" key="5">
    <source>
        <dbReference type="ARBA" id="ARBA00023121"/>
    </source>
</evidence>
<evidence type="ECO:0000256" key="1">
    <source>
        <dbReference type="ARBA" id="ARBA00004370"/>
    </source>
</evidence>
<keyword evidence="2" id="KW-0343">GTPase activation</keyword>
<dbReference type="PANTHER" id="PTHR45933">
    <property type="entry name" value="PROTEIN C2-DOMAIN ABA-RELATED 4"/>
    <property type="match status" value="1"/>
</dbReference>
<keyword evidence="3" id="KW-0479">Metal-binding</keyword>
<protein>
    <recommendedName>
        <fullName evidence="10">C2 NT-type domain-containing protein</fullName>
    </recommendedName>
</protein>
<evidence type="ECO:0000256" key="7">
    <source>
        <dbReference type="SAM" id="SignalP"/>
    </source>
</evidence>
<dbReference type="AlphaFoldDB" id="A0A397Z3T0"/>
<proteinExistence type="predicted"/>
<keyword evidence="4" id="KW-0106">Calcium</keyword>
<gene>
    <name evidence="8" type="ORF">BRARA_F03521</name>
</gene>